<dbReference type="Proteomes" id="UP000003179">
    <property type="component" value="Unassembled WGS sequence"/>
</dbReference>
<sequence length="43" mass="4854">MPWTNLSERIFASTAKRIEADQLEVFQGRSSLTAVDPSLGFQR</sequence>
<dbReference type="EMBL" id="ADZU01000013">
    <property type="protein sequence ID" value="EFS93053.1"/>
    <property type="molecule type" value="Genomic_DNA"/>
</dbReference>
<gene>
    <name evidence="1" type="ORF">HMPREF9607_00685</name>
</gene>
<proteinExistence type="predicted"/>
<reference evidence="1" key="1">
    <citation type="submission" date="2010-08" db="EMBL/GenBank/DDBJ databases">
        <authorList>
            <person name="Weinstock G."/>
            <person name="Sodergren E."/>
            <person name="Clifton S."/>
            <person name="Fulton L."/>
            <person name="Fulton B."/>
            <person name="Courtney L."/>
            <person name="Fronick C."/>
            <person name="Harrison M."/>
            <person name="Strong C."/>
            <person name="Farmer C."/>
            <person name="Delahaunty K."/>
            <person name="Markovic C."/>
            <person name="Hall O."/>
            <person name="Minx P."/>
            <person name="Tomlinson C."/>
            <person name="Mitreva M."/>
            <person name="Hou S."/>
            <person name="Chen J."/>
            <person name="Wollam A."/>
            <person name="Pepin K.H."/>
            <person name="Johnson M."/>
            <person name="Bhonagiri V."/>
            <person name="Zhang X."/>
            <person name="Suruliraj S."/>
            <person name="Warren W."/>
            <person name="Chinwalla A."/>
            <person name="Mardis E.R."/>
            <person name="Wilson R.K."/>
        </authorList>
    </citation>
    <scope>NUCLEOTIDE SEQUENCE [LARGE SCALE GENOMIC DNA]</scope>
    <source>
        <strain evidence="1">HL044PA1</strain>
    </source>
</reference>
<evidence type="ECO:0000313" key="2">
    <source>
        <dbReference type="Proteomes" id="UP000003179"/>
    </source>
</evidence>
<evidence type="ECO:0000313" key="1">
    <source>
        <dbReference type="EMBL" id="EFS93053.1"/>
    </source>
</evidence>
<comment type="caution">
    <text evidence="1">The sequence shown here is derived from an EMBL/GenBank/DDBJ whole genome shotgun (WGS) entry which is preliminary data.</text>
</comment>
<name>A0ABN0C758_9ACTN</name>
<accession>A0ABN0C758</accession>
<keyword evidence="2" id="KW-1185">Reference proteome</keyword>
<protein>
    <submittedName>
        <fullName evidence="1">Uncharacterized protein</fullName>
    </submittedName>
</protein>
<organism evidence="1 2">
    <name type="scientific">Cutibacterium modestum HL044PA1</name>
    <dbReference type="NCBI Taxonomy" id="765109"/>
    <lineage>
        <taxon>Bacteria</taxon>
        <taxon>Bacillati</taxon>
        <taxon>Actinomycetota</taxon>
        <taxon>Actinomycetes</taxon>
        <taxon>Propionibacteriales</taxon>
        <taxon>Propionibacteriaceae</taxon>
        <taxon>Cutibacterium</taxon>
        <taxon>Cutibacterium modestum</taxon>
    </lineage>
</organism>